<comment type="subcellular location">
    <subcellularLocation>
        <location evidence="1">Membrane</location>
        <topology evidence="1">Multi-pass membrane protein</topology>
    </subcellularLocation>
</comment>
<dbReference type="Proteomes" id="UP000036403">
    <property type="component" value="Unassembled WGS sequence"/>
</dbReference>
<proteinExistence type="inferred from homology"/>
<evidence type="ECO:0000256" key="1">
    <source>
        <dbReference type="ARBA" id="ARBA00004141"/>
    </source>
</evidence>
<dbReference type="GO" id="GO:0016020">
    <property type="term" value="C:membrane"/>
    <property type="evidence" value="ECO:0007669"/>
    <property type="project" value="UniProtKB-SubCell"/>
</dbReference>
<dbReference type="PANTHER" id="PTHR20855">
    <property type="entry name" value="ADIPOR/PROGESTIN RECEPTOR-RELATED"/>
    <property type="match status" value="1"/>
</dbReference>
<evidence type="ECO:0000256" key="3">
    <source>
        <dbReference type="ARBA" id="ARBA00022692"/>
    </source>
</evidence>
<evidence type="ECO:0000256" key="5">
    <source>
        <dbReference type="ARBA" id="ARBA00023136"/>
    </source>
</evidence>
<dbReference type="OrthoDB" id="535992at2759"/>
<organism evidence="6 7">
    <name type="scientific">Lasius niger</name>
    <name type="common">Black garden ant</name>
    <dbReference type="NCBI Taxonomy" id="67767"/>
    <lineage>
        <taxon>Eukaryota</taxon>
        <taxon>Metazoa</taxon>
        <taxon>Ecdysozoa</taxon>
        <taxon>Arthropoda</taxon>
        <taxon>Hexapoda</taxon>
        <taxon>Insecta</taxon>
        <taxon>Pterygota</taxon>
        <taxon>Neoptera</taxon>
        <taxon>Endopterygota</taxon>
        <taxon>Hymenoptera</taxon>
        <taxon>Apocrita</taxon>
        <taxon>Aculeata</taxon>
        <taxon>Formicoidea</taxon>
        <taxon>Formicidae</taxon>
        <taxon>Formicinae</taxon>
        <taxon>Lasius</taxon>
        <taxon>Lasius</taxon>
    </lineage>
</organism>
<keyword evidence="5" id="KW-0472">Membrane</keyword>
<dbReference type="STRING" id="67767.A0A0J7L893"/>
<comment type="caution">
    <text evidence="6">The sequence shown here is derived from an EMBL/GenBank/DDBJ whole genome shotgun (WGS) entry which is preliminary data.</text>
</comment>
<dbReference type="InterPro" id="IPR004254">
    <property type="entry name" value="AdipoR/HlyIII-related"/>
</dbReference>
<dbReference type="PaxDb" id="67767-A0A0J7L893"/>
<dbReference type="AlphaFoldDB" id="A0A0J7L893"/>
<evidence type="ECO:0000313" key="6">
    <source>
        <dbReference type="EMBL" id="KMR02242.1"/>
    </source>
</evidence>
<reference evidence="6 7" key="1">
    <citation type="submission" date="2015-04" db="EMBL/GenBank/DDBJ databases">
        <title>Lasius niger genome sequencing.</title>
        <authorList>
            <person name="Konorov E.A."/>
            <person name="Nikitin M.A."/>
            <person name="Kirill M.V."/>
            <person name="Chang P."/>
        </authorList>
    </citation>
    <scope>NUCLEOTIDE SEQUENCE [LARGE SCALE GENOMIC DNA]</scope>
    <source>
        <tissue evidence="6">Whole</tissue>
    </source>
</reference>
<evidence type="ECO:0000256" key="2">
    <source>
        <dbReference type="ARBA" id="ARBA00007018"/>
    </source>
</evidence>
<evidence type="ECO:0000256" key="4">
    <source>
        <dbReference type="ARBA" id="ARBA00022989"/>
    </source>
</evidence>
<dbReference type="PANTHER" id="PTHR20855:SF138">
    <property type="entry name" value="PROGESTIN AND ADIPOQ RECEPTOR FAMILY MEMBER 4"/>
    <property type="match status" value="1"/>
</dbReference>
<accession>A0A0J7L893</accession>
<protein>
    <submittedName>
        <fullName evidence="6">Progestin and adipoq receptor family member 4-like protein</fullName>
    </submittedName>
</protein>
<name>A0A0J7L893_LASNI</name>
<keyword evidence="3" id="KW-0812">Transmembrane</keyword>
<dbReference type="GO" id="GO:0038023">
    <property type="term" value="F:signaling receptor activity"/>
    <property type="evidence" value="ECO:0007669"/>
    <property type="project" value="TreeGrafter"/>
</dbReference>
<comment type="similarity">
    <text evidence="2">Belongs to the ADIPOR family.</text>
</comment>
<keyword evidence="6" id="KW-0675">Receptor</keyword>
<dbReference type="EMBL" id="LBMM01000270">
    <property type="protein sequence ID" value="KMR02242.1"/>
    <property type="molecule type" value="Genomic_DNA"/>
</dbReference>
<keyword evidence="7" id="KW-1185">Reference proteome</keyword>
<gene>
    <name evidence="6" type="ORF">RF55_882</name>
</gene>
<keyword evidence="4" id="KW-1133">Transmembrane helix</keyword>
<sequence length="84" mass="9826">MHGGTEAVVHHQEEPPAKVLLLRRWSDMPRHLQFNPHIHTGYRPLMTIRQCLGSLFYFHNETVNILTHGERNSARVSQERWTAS</sequence>
<evidence type="ECO:0000313" key="7">
    <source>
        <dbReference type="Proteomes" id="UP000036403"/>
    </source>
</evidence>